<keyword evidence="6" id="KW-0574">Periplasm</keyword>
<keyword evidence="10" id="KW-1185">Reference proteome</keyword>
<dbReference type="AlphaFoldDB" id="A0A9X3ZG85"/>
<dbReference type="InterPro" id="IPR006059">
    <property type="entry name" value="SBP"/>
</dbReference>
<evidence type="ECO:0000256" key="5">
    <source>
        <dbReference type="ARBA" id="ARBA00022729"/>
    </source>
</evidence>
<dbReference type="PANTHER" id="PTHR43649:SF28">
    <property type="entry name" value="BINDING PROTEIN COMPONENT OF ABC SUGAR TRANSPORTER-RELATED"/>
    <property type="match status" value="1"/>
</dbReference>
<evidence type="ECO:0000256" key="8">
    <source>
        <dbReference type="ARBA" id="ARBA00049753"/>
    </source>
</evidence>
<keyword evidence="5" id="KW-0732">Signal</keyword>
<evidence type="ECO:0000313" key="10">
    <source>
        <dbReference type="Proteomes" id="UP001151234"/>
    </source>
</evidence>
<dbReference type="EMBL" id="JAPJZI010000001">
    <property type="protein sequence ID" value="MDA5397285.1"/>
    <property type="molecule type" value="Genomic_DNA"/>
</dbReference>
<protein>
    <recommendedName>
        <fullName evidence="8">Probable sugar-binding periplasmic protein</fullName>
    </recommendedName>
</protein>
<evidence type="ECO:0000256" key="1">
    <source>
        <dbReference type="ARBA" id="ARBA00004418"/>
    </source>
</evidence>
<dbReference type="Pfam" id="PF13416">
    <property type="entry name" value="SBP_bac_8"/>
    <property type="match status" value="1"/>
</dbReference>
<comment type="function">
    <text evidence="7">Part of a binding-protein-dependent transport system for a sugar.</text>
</comment>
<gene>
    <name evidence="9" type="ORF">OQ273_01760</name>
</gene>
<dbReference type="PANTHER" id="PTHR43649">
    <property type="entry name" value="ARABINOSE-BINDING PROTEIN-RELATED"/>
    <property type="match status" value="1"/>
</dbReference>
<evidence type="ECO:0000256" key="2">
    <source>
        <dbReference type="ARBA" id="ARBA00008520"/>
    </source>
</evidence>
<dbReference type="Gene3D" id="3.40.190.10">
    <property type="entry name" value="Periplasmic binding protein-like II"/>
    <property type="match status" value="2"/>
</dbReference>
<dbReference type="InterPro" id="IPR050490">
    <property type="entry name" value="Bact_solute-bd_prot1"/>
</dbReference>
<accession>A0A9X3ZG85</accession>
<evidence type="ECO:0000313" key="9">
    <source>
        <dbReference type="EMBL" id="MDA5397285.1"/>
    </source>
</evidence>
<organism evidence="9 10">
    <name type="scientific">Hoeflea prorocentri</name>
    <dbReference type="NCBI Taxonomy" id="1922333"/>
    <lineage>
        <taxon>Bacteria</taxon>
        <taxon>Pseudomonadati</taxon>
        <taxon>Pseudomonadota</taxon>
        <taxon>Alphaproteobacteria</taxon>
        <taxon>Hyphomicrobiales</taxon>
        <taxon>Rhizobiaceae</taxon>
        <taxon>Hoeflea</taxon>
    </lineage>
</organism>
<keyword evidence="3" id="KW-0813">Transport</keyword>
<evidence type="ECO:0000256" key="6">
    <source>
        <dbReference type="ARBA" id="ARBA00022764"/>
    </source>
</evidence>
<evidence type="ECO:0000256" key="3">
    <source>
        <dbReference type="ARBA" id="ARBA00022448"/>
    </source>
</evidence>
<keyword evidence="4" id="KW-0762">Sugar transport</keyword>
<dbReference type="GO" id="GO:0042597">
    <property type="term" value="C:periplasmic space"/>
    <property type="evidence" value="ECO:0007669"/>
    <property type="project" value="UniProtKB-SubCell"/>
</dbReference>
<comment type="caution">
    <text evidence="9">The sequence shown here is derived from an EMBL/GenBank/DDBJ whole genome shotgun (WGS) entry which is preliminary data.</text>
</comment>
<dbReference type="Proteomes" id="UP001151234">
    <property type="component" value="Unassembled WGS sequence"/>
</dbReference>
<dbReference type="SUPFAM" id="SSF53850">
    <property type="entry name" value="Periplasmic binding protein-like II"/>
    <property type="match status" value="1"/>
</dbReference>
<dbReference type="RefSeq" id="WP_267988751.1">
    <property type="nucleotide sequence ID" value="NZ_JAPJZI010000001.1"/>
</dbReference>
<comment type="subcellular location">
    <subcellularLocation>
        <location evidence="1">Periplasm</location>
    </subcellularLocation>
</comment>
<reference evidence="9" key="1">
    <citation type="submission" date="2022-11" db="EMBL/GenBank/DDBJ databases">
        <title>Draft genome sequence of Hoeflea poritis E7-10 and Hoeflea prorocentri PM5-8, separated from scleractinian coral Porites lutea and marine dinoflagellate.</title>
        <authorList>
            <person name="Zhang G."/>
            <person name="Wei Q."/>
            <person name="Cai L."/>
        </authorList>
    </citation>
    <scope>NUCLEOTIDE SEQUENCE</scope>
    <source>
        <strain evidence="9">PM5-8</strain>
    </source>
</reference>
<name>A0A9X3ZG85_9HYPH</name>
<comment type="similarity">
    <text evidence="2">Belongs to the bacterial solute-binding protein 1 family.</text>
</comment>
<sequence length="425" mass="45886">MENKGKTLTITTLLGTIALGAQVAGVQAEPKTNMMHQWAQGSEAAAIAKLGEMFEEAGGVWEQTAISGHTSNTLAKLRSDVVAGNAPAAVQLKGPEIAEWNATGRTANLDGVASSEGWDAVVAPELISVMKPTGNWVAAPMNIHRVNWLYSSKKILDDLGIEVPKTWAEFNAACEKVQAAGKICIAHGAADWSDTTTFDSIVYGMDLDLYRKAFQEADTDAMRSQGMIDAFAQLRKMVGYMDDGINGRSWEQSMAMTMDGDAAFFLMGDWTVASANLAGYKEDVDYLCNQTPVDWGGNGFILNADSVVFFEQSDPDYVTGQELLAKIIMSPEFQVTFNVAKGSIPSRTDVDLSEGGFTQCQQKGLEDLKASVSEGTLVRSMAHNMTVLQKYRGAMMEVITEFVADPSITPEEAANQLADAVELQQ</sequence>
<evidence type="ECO:0000256" key="7">
    <source>
        <dbReference type="ARBA" id="ARBA00049629"/>
    </source>
</evidence>
<evidence type="ECO:0000256" key="4">
    <source>
        <dbReference type="ARBA" id="ARBA00022597"/>
    </source>
</evidence>
<proteinExistence type="inferred from homology"/>